<evidence type="ECO:0000313" key="1">
    <source>
        <dbReference type="EMBL" id="MBY5958248.1"/>
    </source>
</evidence>
<sequence>MLRYRLMVVALGMFLYSCSPKVTEPVTSTEVTEQEETANTGPCATFEDSRMGEEAITAHVLYRDLLKQEQYDRAFPLWKKAFTIAPAADGKRNTHFADGITFYQNFYDEATDSLLKEKYVDTIFMLYDQMEECYGETGYVLGRKAFDLYFKYPEMEDDDVVYDYFKQSIDLDRDTARYFILNPFTDLLVKRYFDLKISKEEAQKYAGMIMNRLQTGLESGENEAQWSIINDYVPSRLAAFEGVKGFYDCEYYLAKYVPQFDENPDDCENVTSVYRSLIWGGCSDTGNEDFQRIKAVYDENCRVVEKVASSSTAKEGFNALESGEFEQAIDKFTEAAEETDDLDRKAQLYLLVAKIYYGSLKRFPLARQFARKAAEARPNWGEPHLLIGKLYASSGPLCGPGTGWDSQIVVWPAIDEWQKARSIDPDAAAEANKLINNYRQYMPSKGDIFQRTLNEGDSFTVGCWIQQQTTIRAAN</sequence>
<dbReference type="AlphaFoldDB" id="A0A953HUS5"/>
<proteinExistence type="predicted"/>
<reference evidence="1" key="1">
    <citation type="submission" date="2021-06" db="EMBL/GenBank/DDBJ databases">
        <title>44 bacteria genomes isolated from Dapeng, Shenzhen.</title>
        <authorList>
            <person name="Zheng W."/>
            <person name="Yu S."/>
            <person name="Huang Y."/>
        </authorList>
    </citation>
    <scope>NUCLEOTIDE SEQUENCE</scope>
    <source>
        <strain evidence="1">DP5N28-2</strain>
    </source>
</reference>
<organism evidence="1 2">
    <name type="scientific">Membranihabitans marinus</name>
    <dbReference type="NCBI Taxonomy" id="1227546"/>
    <lineage>
        <taxon>Bacteria</taxon>
        <taxon>Pseudomonadati</taxon>
        <taxon>Bacteroidota</taxon>
        <taxon>Saprospiria</taxon>
        <taxon>Saprospirales</taxon>
        <taxon>Saprospiraceae</taxon>
        <taxon>Membranihabitans</taxon>
    </lineage>
</organism>
<dbReference type="PROSITE" id="PS51257">
    <property type="entry name" value="PROKAR_LIPOPROTEIN"/>
    <property type="match status" value="1"/>
</dbReference>
<dbReference type="RefSeq" id="WP_222579786.1">
    <property type="nucleotide sequence ID" value="NZ_JAHVHU010000008.1"/>
</dbReference>
<name>A0A953HUS5_9BACT</name>
<protein>
    <submittedName>
        <fullName evidence="1">Tetratricopeptide repeat protein</fullName>
    </submittedName>
</protein>
<dbReference type="InterPro" id="IPR011990">
    <property type="entry name" value="TPR-like_helical_dom_sf"/>
</dbReference>
<gene>
    <name evidence="1" type="ORF">KUV50_08910</name>
</gene>
<comment type="caution">
    <text evidence="1">The sequence shown here is derived from an EMBL/GenBank/DDBJ whole genome shotgun (WGS) entry which is preliminary data.</text>
</comment>
<accession>A0A953HUS5</accession>
<keyword evidence="2" id="KW-1185">Reference proteome</keyword>
<dbReference type="EMBL" id="JAHVHU010000008">
    <property type="protein sequence ID" value="MBY5958248.1"/>
    <property type="molecule type" value="Genomic_DNA"/>
</dbReference>
<dbReference type="Proteomes" id="UP000753961">
    <property type="component" value="Unassembled WGS sequence"/>
</dbReference>
<dbReference type="Gene3D" id="1.25.40.10">
    <property type="entry name" value="Tetratricopeptide repeat domain"/>
    <property type="match status" value="1"/>
</dbReference>
<evidence type="ECO:0000313" key="2">
    <source>
        <dbReference type="Proteomes" id="UP000753961"/>
    </source>
</evidence>
<dbReference type="SUPFAM" id="SSF48452">
    <property type="entry name" value="TPR-like"/>
    <property type="match status" value="1"/>
</dbReference>